<dbReference type="EMBL" id="LT629739">
    <property type="protein sequence ID" value="SDS89503.1"/>
    <property type="molecule type" value="Genomic_DNA"/>
</dbReference>
<evidence type="ECO:0000313" key="3">
    <source>
        <dbReference type="Proteomes" id="UP000199700"/>
    </source>
</evidence>
<protein>
    <submittedName>
        <fullName evidence="2">Uncharacterized protein</fullName>
    </submittedName>
</protein>
<accession>A0A1H1VXM5</accession>
<dbReference type="Proteomes" id="UP000199700">
    <property type="component" value="Chromosome"/>
</dbReference>
<dbReference type="RefSeq" id="WP_092107026.1">
    <property type="nucleotide sequence ID" value="NZ_LT629739.1"/>
</dbReference>
<evidence type="ECO:0000256" key="1">
    <source>
        <dbReference type="SAM" id="Phobius"/>
    </source>
</evidence>
<keyword evidence="1" id="KW-0812">Transmembrane</keyword>
<proteinExistence type="predicted"/>
<keyword evidence="3" id="KW-1185">Reference proteome</keyword>
<feature type="transmembrane region" description="Helical" evidence="1">
    <location>
        <begin position="12"/>
        <end position="32"/>
    </location>
</feature>
<dbReference type="AlphaFoldDB" id="A0A1H1VXM5"/>
<organism evidence="2 3">
    <name type="scientific">Brevibacterium sandarakinum</name>
    <dbReference type="NCBI Taxonomy" id="629680"/>
    <lineage>
        <taxon>Bacteria</taxon>
        <taxon>Bacillati</taxon>
        <taxon>Actinomycetota</taxon>
        <taxon>Actinomycetes</taxon>
        <taxon>Micrococcales</taxon>
        <taxon>Brevibacteriaceae</taxon>
        <taxon>Brevibacterium</taxon>
    </lineage>
</organism>
<gene>
    <name evidence="2" type="ORF">SAMN04489751_3169</name>
</gene>
<keyword evidence="1" id="KW-1133">Transmembrane helix</keyword>
<dbReference type="STRING" id="629680.SAMN04489751_3169"/>
<reference evidence="2" key="1">
    <citation type="submission" date="2016-10" db="EMBL/GenBank/DDBJ databases">
        <authorList>
            <person name="Varghese N."/>
            <person name="Submissions S."/>
        </authorList>
    </citation>
    <scope>NUCLEOTIDE SEQUENCE [LARGE SCALE GENOMIC DNA]</scope>
    <source>
        <strain evidence="2">DSM 22082</strain>
    </source>
</reference>
<name>A0A1H1VXM5_BRESA</name>
<sequence>MSSRLHRIDSHWGRAAGAGACVLAVVAGALFIESIVADDVSAVPNPYMGREATHTVSIESDGSYDVHIDQTMELARGFEFSFGGMVHDGFRLPDTESVLPPYLRAQYSDPAITMDGQSAEVSVEHTVHAVDISARHDFTEGEHEGTVDYRVTGAAVGAEHGPTAAEEDGVTVYLRPLVPGDVIVTSAEPIMMVECEKWAPDAEPCGHKSGDAWLIGNDELEGDAVVRITLDADEAELIEPEIDSTK</sequence>
<keyword evidence="1" id="KW-0472">Membrane</keyword>
<evidence type="ECO:0000313" key="2">
    <source>
        <dbReference type="EMBL" id="SDS89503.1"/>
    </source>
</evidence>
<dbReference type="OrthoDB" id="4804333at2"/>